<evidence type="ECO:0000256" key="4">
    <source>
        <dbReference type="ARBA" id="ARBA00023163"/>
    </source>
</evidence>
<dbReference type="Proteomes" id="UP000235914">
    <property type="component" value="Unassembled WGS sequence"/>
</dbReference>
<evidence type="ECO:0000256" key="2">
    <source>
        <dbReference type="ARBA" id="ARBA00023015"/>
    </source>
</evidence>
<dbReference type="AlphaFoldDB" id="A0A2N8IKL4"/>
<dbReference type="SMART" id="SM00422">
    <property type="entry name" value="HTH_MERR"/>
    <property type="match status" value="1"/>
</dbReference>
<evidence type="ECO:0000313" key="6">
    <source>
        <dbReference type="Proteomes" id="UP000235914"/>
    </source>
</evidence>
<dbReference type="SUPFAM" id="SSF46955">
    <property type="entry name" value="Putative DNA-binding domain"/>
    <property type="match status" value="1"/>
</dbReference>
<dbReference type="GO" id="GO:0003677">
    <property type="term" value="F:DNA binding"/>
    <property type="evidence" value="ECO:0007669"/>
    <property type="project" value="UniProtKB-KW"/>
</dbReference>
<accession>A0A2N8IKL4</accession>
<dbReference type="InterPro" id="IPR047057">
    <property type="entry name" value="MerR_fam"/>
</dbReference>
<name>A0A2N8IKL4_9BACT</name>
<reference evidence="5 6" key="1">
    <citation type="journal article" date="2017" name="BMC Genomics">
        <title>Genome sequencing of 39 Akkermansia muciniphila isolates reveals its population structure, genomic and functional diverisity, and global distribution in mammalian gut microbiotas.</title>
        <authorList>
            <person name="Guo X."/>
            <person name="Li S."/>
            <person name="Zhang J."/>
            <person name="Wu F."/>
            <person name="Li X."/>
            <person name="Wu D."/>
            <person name="Zhang M."/>
            <person name="Ou Z."/>
            <person name="Jie Z."/>
            <person name="Yan Q."/>
            <person name="Li P."/>
            <person name="Yi J."/>
            <person name="Peng Y."/>
        </authorList>
    </citation>
    <scope>NUCLEOTIDE SEQUENCE [LARGE SCALE GENOMIC DNA]</scope>
    <source>
        <strain evidence="5 6">GP43</strain>
    </source>
</reference>
<dbReference type="InterPro" id="IPR000551">
    <property type="entry name" value="MerR-type_HTH_dom"/>
</dbReference>
<dbReference type="PROSITE" id="PS50937">
    <property type="entry name" value="HTH_MERR_2"/>
    <property type="match status" value="1"/>
</dbReference>
<dbReference type="PANTHER" id="PTHR30204:SF69">
    <property type="entry name" value="MERR-FAMILY TRANSCRIPTIONAL REGULATOR"/>
    <property type="match status" value="1"/>
</dbReference>
<dbReference type="GO" id="GO:0003700">
    <property type="term" value="F:DNA-binding transcription factor activity"/>
    <property type="evidence" value="ECO:0007669"/>
    <property type="project" value="InterPro"/>
</dbReference>
<evidence type="ECO:0000256" key="3">
    <source>
        <dbReference type="ARBA" id="ARBA00023125"/>
    </source>
</evidence>
<protein>
    <submittedName>
        <fullName evidence="5">MerR family transcriptional regulator</fullName>
    </submittedName>
</protein>
<dbReference type="PANTHER" id="PTHR30204">
    <property type="entry name" value="REDOX-CYCLING DRUG-SENSING TRANSCRIPTIONAL ACTIVATOR SOXR"/>
    <property type="match status" value="1"/>
</dbReference>
<organism evidence="5 6">
    <name type="scientific">Akkermansia muciniphila</name>
    <dbReference type="NCBI Taxonomy" id="239935"/>
    <lineage>
        <taxon>Bacteria</taxon>
        <taxon>Pseudomonadati</taxon>
        <taxon>Verrucomicrobiota</taxon>
        <taxon>Verrucomicrobiia</taxon>
        <taxon>Verrucomicrobiales</taxon>
        <taxon>Akkermansiaceae</taxon>
        <taxon>Akkermansia</taxon>
    </lineage>
</organism>
<evidence type="ECO:0000256" key="1">
    <source>
        <dbReference type="ARBA" id="ARBA00022491"/>
    </source>
</evidence>
<dbReference type="InterPro" id="IPR009061">
    <property type="entry name" value="DNA-bd_dom_put_sf"/>
</dbReference>
<evidence type="ECO:0000313" key="5">
    <source>
        <dbReference type="EMBL" id="PNC53893.1"/>
    </source>
</evidence>
<comment type="caution">
    <text evidence="5">The sequence shown here is derived from an EMBL/GenBank/DDBJ whole genome shotgun (WGS) entry which is preliminary data.</text>
</comment>
<keyword evidence="2" id="KW-0805">Transcription regulation</keyword>
<keyword evidence="4" id="KW-0804">Transcription</keyword>
<gene>
    <name evidence="5" type="ORF">CXU09_11435</name>
</gene>
<dbReference type="CDD" id="cd01109">
    <property type="entry name" value="HTH_YyaN"/>
    <property type="match status" value="1"/>
</dbReference>
<proteinExistence type="predicted"/>
<keyword evidence="1" id="KW-0678">Repressor</keyword>
<dbReference type="RefSeq" id="WP_012420842.1">
    <property type="nucleotide sequence ID" value="NZ_AP021898.1"/>
</dbReference>
<dbReference type="GeneID" id="60881396"/>
<dbReference type="OMA" id="YKIATYG"/>
<dbReference type="Pfam" id="PF13411">
    <property type="entry name" value="MerR_1"/>
    <property type="match status" value="1"/>
</dbReference>
<dbReference type="Gene3D" id="1.10.1660.10">
    <property type="match status" value="1"/>
</dbReference>
<dbReference type="EMBL" id="PJKN01000007">
    <property type="protein sequence ID" value="PNC53893.1"/>
    <property type="molecule type" value="Genomic_DNA"/>
</dbReference>
<keyword evidence="3" id="KW-0238">DNA-binding</keyword>
<sequence>MIKQKNPSGTYRPSYDRTPRYTVKQVAEMMEMSAYTIRYYENAGLIPDVDRSGGNARMFSDYTLGWLRLVHCLRMTGLPIEGVKHYIDLCQEGDSTIPERAELIFKQEKSLREQLRILKKQMEVLKYKKKFYQDLLDNRRPDSCNPLNYISASEPNIAPEE</sequence>